<keyword evidence="3" id="KW-1185">Reference proteome</keyword>
<comment type="caution">
    <text evidence="2">The sequence shown here is derived from an EMBL/GenBank/DDBJ whole genome shotgun (WGS) entry which is preliminary data.</text>
</comment>
<evidence type="ECO:0000313" key="2">
    <source>
        <dbReference type="EMBL" id="PIK40964.1"/>
    </source>
</evidence>
<feature type="transmembrane region" description="Helical" evidence="1">
    <location>
        <begin position="109"/>
        <end position="128"/>
    </location>
</feature>
<keyword evidence="1" id="KW-1133">Transmembrane helix</keyword>
<keyword evidence="1" id="KW-0812">Transmembrane</keyword>
<proteinExistence type="predicted"/>
<sequence length="130" mass="13812">MSSESTKSKDHSMGCYSCVSNSSSLDDHCYMEQTSDSATIACNGSCLTTVFQSGNSSEFLNVSRTCSHESCDVDAMEGQNCVTNGNQGLSKCTLCCESDKCNDGTGDAIILHSNVIISLCAFVIGIYLKE</sequence>
<gene>
    <name evidence="2" type="ORF">BSL78_22177</name>
</gene>
<accession>A0A2G8JZ19</accession>
<organism evidence="2 3">
    <name type="scientific">Stichopus japonicus</name>
    <name type="common">Sea cucumber</name>
    <dbReference type="NCBI Taxonomy" id="307972"/>
    <lineage>
        <taxon>Eukaryota</taxon>
        <taxon>Metazoa</taxon>
        <taxon>Echinodermata</taxon>
        <taxon>Eleutherozoa</taxon>
        <taxon>Echinozoa</taxon>
        <taxon>Holothuroidea</taxon>
        <taxon>Aspidochirotacea</taxon>
        <taxon>Aspidochirotida</taxon>
        <taxon>Stichopodidae</taxon>
        <taxon>Apostichopus</taxon>
    </lineage>
</organism>
<evidence type="ECO:0000313" key="3">
    <source>
        <dbReference type="Proteomes" id="UP000230750"/>
    </source>
</evidence>
<reference evidence="2 3" key="1">
    <citation type="journal article" date="2017" name="PLoS Biol.">
        <title>The sea cucumber genome provides insights into morphological evolution and visceral regeneration.</title>
        <authorList>
            <person name="Zhang X."/>
            <person name="Sun L."/>
            <person name="Yuan J."/>
            <person name="Sun Y."/>
            <person name="Gao Y."/>
            <person name="Zhang L."/>
            <person name="Li S."/>
            <person name="Dai H."/>
            <person name="Hamel J.F."/>
            <person name="Liu C."/>
            <person name="Yu Y."/>
            <person name="Liu S."/>
            <person name="Lin W."/>
            <person name="Guo K."/>
            <person name="Jin S."/>
            <person name="Xu P."/>
            <person name="Storey K.B."/>
            <person name="Huan P."/>
            <person name="Zhang T."/>
            <person name="Zhou Y."/>
            <person name="Zhang J."/>
            <person name="Lin C."/>
            <person name="Li X."/>
            <person name="Xing L."/>
            <person name="Huo D."/>
            <person name="Sun M."/>
            <person name="Wang L."/>
            <person name="Mercier A."/>
            <person name="Li F."/>
            <person name="Yang H."/>
            <person name="Xiang J."/>
        </authorList>
    </citation>
    <scope>NUCLEOTIDE SEQUENCE [LARGE SCALE GENOMIC DNA]</scope>
    <source>
        <strain evidence="2">Shaxun</strain>
        <tissue evidence="2">Muscle</tissue>
    </source>
</reference>
<dbReference type="EMBL" id="MRZV01001066">
    <property type="protein sequence ID" value="PIK40964.1"/>
    <property type="molecule type" value="Genomic_DNA"/>
</dbReference>
<dbReference type="AlphaFoldDB" id="A0A2G8JZ19"/>
<name>A0A2G8JZ19_STIJA</name>
<evidence type="ECO:0000256" key="1">
    <source>
        <dbReference type="SAM" id="Phobius"/>
    </source>
</evidence>
<protein>
    <submittedName>
        <fullName evidence="2">Uncharacterized protein</fullName>
    </submittedName>
</protein>
<keyword evidence="1" id="KW-0472">Membrane</keyword>
<dbReference type="Proteomes" id="UP000230750">
    <property type="component" value="Unassembled WGS sequence"/>
</dbReference>